<dbReference type="Proteomes" id="UP000189935">
    <property type="component" value="Chromosome I"/>
</dbReference>
<organism evidence="1 2">
    <name type="scientific">Bradyrhizobium lablabi</name>
    <dbReference type="NCBI Taxonomy" id="722472"/>
    <lineage>
        <taxon>Bacteria</taxon>
        <taxon>Pseudomonadati</taxon>
        <taxon>Pseudomonadota</taxon>
        <taxon>Alphaproteobacteria</taxon>
        <taxon>Hyphomicrobiales</taxon>
        <taxon>Nitrobacteraceae</taxon>
        <taxon>Bradyrhizobium</taxon>
    </lineage>
</organism>
<dbReference type="EMBL" id="LT670844">
    <property type="protein sequence ID" value="SHJ97029.1"/>
    <property type="molecule type" value="Genomic_DNA"/>
</dbReference>
<accession>A0A1M6NMR1</accession>
<protein>
    <submittedName>
        <fullName evidence="1">Uncharacterized protein</fullName>
    </submittedName>
</protein>
<sequence>MALNGVSQMWLFALYEFLRTWRQRAMQLLQLADQYAKTKPAKQKAFLSKTLADAKGKEKHIFSGSSFYSHHISRIADTDFVASIKAYYDKTDGWFGFIEELRMNLAKHEVPKKRGMVTEMPGYARMGLVTGTLYWQFIDAQGGLQKLDRREAANFFLDIQVPDYDDDRDELLE</sequence>
<name>A0A1M6NMR1_9BRAD</name>
<proteinExistence type="predicted"/>
<reference evidence="1 2" key="1">
    <citation type="submission" date="2016-11" db="EMBL/GenBank/DDBJ databases">
        <authorList>
            <person name="Jaros S."/>
            <person name="Januszkiewicz K."/>
            <person name="Wedrychowicz H."/>
        </authorList>
    </citation>
    <scope>NUCLEOTIDE SEQUENCE [LARGE SCALE GENOMIC DNA]</scope>
    <source>
        <strain evidence="1 2">GAS499</strain>
    </source>
</reference>
<evidence type="ECO:0000313" key="2">
    <source>
        <dbReference type="Proteomes" id="UP000189935"/>
    </source>
</evidence>
<dbReference type="AlphaFoldDB" id="A0A1M6NMR1"/>
<gene>
    <name evidence="1" type="ORF">SAMN05444159_2047</name>
</gene>
<evidence type="ECO:0000313" key="1">
    <source>
        <dbReference type="EMBL" id="SHJ97029.1"/>
    </source>
</evidence>